<feature type="compositionally biased region" description="Polar residues" evidence="1">
    <location>
        <begin position="169"/>
        <end position="190"/>
    </location>
</feature>
<dbReference type="InterPro" id="IPR003124">
    <property type="entry name" value="WH2_dom"/>
</dbReference>
<feature type="compositionally biased region" description="Basic and acidic residues" evidence="1">
    <location>
        <begin position="143"/>
        <end position="162"/>
    </location>
</feature>
<accession>A0A6C1U5L8</accession>
<dbReference type="Pfam" id="PF02205">
    <property type="entry name" value="WH2"/>
    <property type="match status" value="1"/>
</dbReference>
<comment type="caution">
    <text evidence="3">The sequence shown here is derived from an EMBL/GenBank/DDBJ whole genome shotgun (WGS) entry which is preliminary data.</text>
</comment>
<protein>
    <recommendedName>
        <fullName evidence="2">WH2 domain-containing protein</fullName>
    </recommendedName>
</protein>
<feature type="compositionally biased region" description="Polar residues" evidence="1">
    <location>
        <begin position="198"/>
        <end position="208"/>
    </location>
</feature>
<feature type="compositionally biased region" description="Polar residues" evidence="1">
    <location>
        <begin position="1"/>
        <end position="13"/>
    </location>
</feature>
<dbReference type="Proteomes" id="UP000218080">
    <property type="component" value="Unassembled WGS sequence"/>
</dbReference>
<reference evidence="3" key="1">
    <citation type="submission" date="2019-07" db="EMBL/GenBank/DDBJ databases">
        <title>Genome assemblies of Wolbachia strains wAlbA and wAlbB in wild caught Aedes albopictus specimens.</title>
        <authorList>
            <person name="Kulkarni A."/>
            <person name="Yu W."/>
            <person name="Xue R.-D."/>
            <person name="Ma Y."/>
            <person name="Xu J."/>
        </authorList>
    </citation>
    <scope>NUCLEOTIDE SEQUENCE</scope>
    <source>
        <strain evidence="3">HN2016</strain>
    </source>
</reference>
<evidence type="ECO:0000256" key="1">
    <source>
        <dbReference type="SAM" id="MobiDB-lite"/>
    </source>
</evidence>
<feature type="compositionally biased region" description="Basic and acidic residues" evidence="1">
    <location>
        <begin position="211"/>
        <end position="253"/>
    </location>
</feature>
<dbReference type="AlphaFoldDB" id="A0A6C1U5L8"/>
<evidence type="ECO:0000313" key="3">
    <source>
        <dbReference type="EMBL" id="TVS95182.1"/>
    </source>
</evidence>
<feature type="region of interest" description="Disordered" evidence="1">
    <location>
        <begin position="1"/>
        <end position="300"/>
    </location>
</feature>
<dbReference type="EMBL" id="NWVJ02000193">
    <property type="protein sequence ID" value="TVS95182.1"/>
    <property type="molecule type" value="Genomic_DNA"/>
</dbReference>
<feature type="non-terminal residue" evidence="3">
    <location>
        <position position="1"/>
    </location>
</feature>
<feature type="domain" description="WH2" evidence="2">
    <location>
        <begin position="87"/>
        <end position="106"/>
    </location>
</feature>
<gene>
    <name evidence="3" type="ORF">COM42_003635</name>
</gene>
<feature type="compositionally biased region" description="Polar residues" evidence="1">
    <location>
        <begin position="259"/>
        <end position="279"/>
    </location>
</feature>
<dbReference type="PROSITE" id="PS51082">
    <property type="entry name" value="WH2"/>
    <property type="match status" value="1"/>
</dbReference>
<organism evidence="3">
    <name type="scientific">Wolbachia pipientis</name>
    <dbReference type="NCBI Taxonomy" id="955"/>
    <lineage>
        <taxon>Bacteria</taxon>
        <taxon>Pseudomonadati</taxon>
        <taxon>Pseudomonadota</taxon>
        <taxon>Alphaproteobacteria</taxon>
        <taxon>Rickettsiales</taxon>
        <taxon>Anaplasmataceae</taxon>
        <taxon>Wolbachieae</taxon>
        <taxon>Wolbachia</taxon>
    </lineage>
</organism>
<evidence type="ECO:0000259" key="2">
    <source>
        <dbReference type="PROSITE" id="PS51082"/>
    </source>
</evidence>
<sequence length="325" mass="36096">TTRGIGSQTTIPRSDSENDLGYESQGESSQNKKTPPPVPTGTSSLPPKKDVFDEQGGSKLGSRKPDRSEQIPNNQQQPEIPQQKGNSRSALLQEIRNFKKNNLRHTDVDDREASMEGGRKNESTSSILETLKDKVPYLPYSNIHEHDSDNRGASDAEWEESKQPLSVPKPNSKSDSGYSPQIHAQSQVDPEQSKRSLENIQQSNQTPPENLLKEIRDRSQKDNRGLRQVDSTDKLPQDREDGLQKNDLADVKTVEGPTVSVSASTPNSISDSGYSSPTHSNHEKSQVNSGQLKASLMNVEQRDDNLLTEFTSKLDKETQKFPLKP</sequence>
<feature type="compositionally biased region" description="Basic and acidic residues" evidence="1">
    <location>
        <begin position="104"/>
        <end position="122"/>
    </location>
</feature>
<name>A0A6C1U5L8_WOLPI</name>
<proteinExistence type="predicted"/>
<feature type="compositionally biased region" description="Low complexity" evidence="1">
    <location>
        <begin position="70"/>
        <end position="83"/>
    </location>
</feature>
<dbReference type="GO" id="GO:0003779">
    <property type="term" value="F:actin binding"/>
    <property type="evidence" value="ECO:0007669"/>
    <property type="project" value="InterPro"/>
</dbReference>
<feature type="non-terminal residue" evidence="3">
    <location>
        <position position="325"/>
    </location>
</feature>